<keyword evidence="3" id="KW-1185">Reference proteome</keyword>
<protein>
    <submittedName>
        <fullName evidence="2">Uncharacterized protein</fullName>
    </submittedName>
</protein>
<organism evidence="2 3">
    <name type="scientific">Mycena pura</name>
    <dbReference type="NCBI Taxonomy" id="153505"/>
    <lineage>
        <taxon>Eukaryota</taxon>
        <taxon>Fungi</taxon>
        <taxon>Dikarya</taxon>
        <taxon>Basidiomycota</taxon>
        <taxon>Agaricomycotina</taxon>
        <taxon>Agaricomycetes</taxon>
        <taxon>Agaricomycetidae</taxon>
        <taxon>Agaricales</taxon>
        <taxon>Marasmiineae</taxon>
        <taxon>Mycenaceae</taxon>
        <taxon>Mycena</taxon>
    </lineage>
</organism>
<feature type="compositionally biased region" description="Polar residues" evidence="1">
    <location>
        <begin position="221"/>
        <end position="235"/>
    </location>
</feature>
<dbReference type="AlphaFoldDB" id="A0AAD6VDM9"/>
<reference evidence="2" key="1">
    <citation type="submission" date="2023-03" db="EMBL/GenBank/DDBJ databases">
        <title>Massive genome expansion in bonnet fungi (Mycena s.s.) driven by repeated elements and novel gene families across ecological guilds.</title>
        <authorList>
            <consortium name="Lawrence Berkeley National Laboratory"/>
            <person name="Harder C.B."/>
            <person name="Miyauchi S."/>
            <person name="Viragh M."/>
            <person name="Kuo A."/>
            <person name="Thoen E."/>
            <person name="Andreopoulos B."/>
            <person name="Lu D."/>
            <person name="Skrede I."/>
            <person name="Drula E."/>
            <person name="Henrissat B."/>
            <person name="Morin E."/>
            <person name="Kohler A."/>
            <person name="Barry K."/>
            <person name="LaButti K."/>
            <person name="Morin E."/>
            <person name="Salamov A."/>
            <person name="Lipzen A."/>
            <person name="Mereny Z."/>
            <person name="Hegedus B."/>
            <person name="Baldrian P."/>
            <person name="Stursova M."/>
            <person name="Weitz H."/>
            <person name="Taylor A."/>
            <person name="Grigoriev I.V."/>
            <person name="Nagy L.G."/>
            <person name="Martin F."/>
            <person name="Kauserud H."/>
        </authorList>
    </citation>
    <scope>NUCLEOTIDE SEQUENCE</scope>
    <source>
        <strain evidence="2">9144</strain>
    </source>
</reference>
<sequence length="499" mass="53972">MPVVLECPCKGSSGHDPYIEDEDAYASADQYEAKGRKKRIGTAGKPPKLGKRETRGAIEAQVKRMRDQQRKESEGALASQAVAVIKKKGIQNSDAAAASSKAGVSARYLKAAAPIDYRSPPTSPELGGLNEKHLVSTKPVYARSNKAGPGLLQRKNELIEVKDDSEDDSDAIKATRPVKSQTKKSQLTVNKKMAALSVAKTRKPRDTPRTSSMPGLVDNAGPSQAAGSGTLSFSPASSDDVKGMPAIFAAKWQRVVVPALYRALNASRTPMDVGLQGDVTISLVQSVIDEIFPANIYKVQWNTVVCSRAAARLIEFRSAIGAAGIEAVAAYIDNKPQLSDDYPEIARYARYATKRGGPALFQHPTPYQDIDIKKGHADYVKPRGFLESDLFIETVAPFIKNLDGRRPRGALALAAAAIERGWGAYRTGSYEAPAQFSKSSIGTAVEGYMGSIRRLSDDAWERILGACNEKTRQVIMIASDDEDECLDGHREDLYEPSSP</sequence>
<feature type="region of interest" description="Disordered" evidence="1">
    <location>
        <begin position="162"/>
        <end position="235"/>
    </location>
</feature>
<accession>A0AAD6VDM9</accession>
<name>A0AAD6VDM9_9AGAR</name>
<gene>
    <name evidence="2" type="ORF">GGX14DRAFT_647517</name>
</gene>
<evidence type="ECO:0000313" key="2">
    <source>
        <dbReference type="EMBL" id="KAJ7204094.1"/>
    </source>
</evidence>
<proteinExistence type="predicted"/>
<evidence type="ECO:0000313" key="3">
    <source>
        <dbReference type="Proteomes" id="UP001219525"/>
    </source>
</evidence>
<dbReference type="Proteomes" id="UP001219525">
    <property type="component" value="Unassembled WGS sequence"/>
</dbReference>
<comment type="caution">
    <text evidence="2">The sequence shown here is derived from an EMBL/GenBank/DDBJ whole genome shotgun (WGS) entry which is preliminary data.</text>
</comment>
<feature type="region of interest" description="Disordered" evidence="1">
    <location>
        <begin position="34"/>
        <end position="57"/>
    </location>
</feature>
<feature type="compositionally biased region" description="Polar residues" evidence="1">
    <location>
        <begin position="178"/>
        <end position="189"/>
    </location>
</feature>
<dbReference type="EMBL" id="JARJCW010000048">
    <property type="protein sequence ID" value="KAJ7204094.1"/>
    <property type="molecule type" value="Genomic_DNA"/>
</dbReference>
<evidence type="ECO:0000256" key="1">
    <source>
        <dbReference type="SAM" id="MobiDB-lite"/>
    </source>
</evidence>